<dbReference type="PANTHER" id="PTHR23416:SF23">
    <property type="entry name" value="ACETYLTRANSFERASE C18B11.09C-RELATED"/>
    <property type="match status" value="1"/>
</dbReference>
<name>A0A1H3VMK0_9BACT</name>
<dbReference type="GO" id="GO:0005829">
    <property type="term" value="C:cytosol"/>
    <property type="evidence" value="ECO:0007669"/>
    <property type="project" value="TreeGrafter"/>
</dbReference>
<reference evidence="3 4" key="1">
    <citation type="submission" date="2016-10" db="EMBL/GenBank/DDBJ databases">
        <authorList>
            <person name="de Groot N.N."/>
        </authorList>
    </citation>
    <scope>NUCLEOTIDE SEQUENCE [LARGE SCALE GENOMIC DNA]</scope>
    <source>
        <strain evidence="3 4">DSM 7343</strain>
    </source>
</reference>
<evidence type="ECO:0000256" key="1">
    <source>
        <dbReference type="ARBA" id="ARBA00007274"/>
    </source>
</evidence>
<evidence type="ECO:0000313" key="4">
    <source>
        <dbReference type="Proteomes" id="UP000199409"/>
    </source>
</evidence>
<organism evidence="3 4">
    <name type="scientific">Desulfuromusa kysingii</name>
    <dbReference type="NCBI Taxonomy" id="37625"/>
    <lineage>
        <taxon>Bacteria</taxon>
        <taxon>Pseudomonadati</taxon>
        <taxon>Thermodesulfobacteriota</taxon>
        <taxon>Desulfuromonadia</taxon>
        <taxon>Desulfuromonadales</taxon>
        <taxon>Geopsychrobacteraceae</taxon>
        <taxon>Desulfuromusa</taxon>
    </lineage>
</organism>
<dbReference type="InterPro" id="IPR001451">
    <property type="entry name" value="Hexapep"/>
</dbReference>
<dbReference type="RefSeq" id="WP_092344033.1">
    <property type="nucleotide sequence ID" value="NZ_FNQN01000001.1"/>
</dbReference>
<dbReference type="GO" id="GO:0008374">
    <property type="term" value="F:O-acyltransferase activity"/>
    <property type="evidence" value="ECO:0007669"/>
    <property type="project" value="TreeGrafter"/>
</dbReference>
<dbReference type="SUPFAM" id="SSF51161">
    <property type="entry name" value="Trimeric LpxA-like enzymes"/>
    <property type="match status" value="1"/>
</dbReference>
<dbReference type="Proteomes" id="UP000199409">
    <property type="component" value="Unassembled WGS sequence"/>
</dbReference>
<dbReference type="AlphaFoldDB" id="A0A1H3VMK0"/>
<dbReference type="OrthoDB" id="9782091at2"/>
<dbReference type="PANTHER" id="PTHR23416">
    <property type="entry name" value="SIALIC ACID SYNTHASE-RELATED"/>
    <property type="match status" value="1"/>
</dbReference>
<keyword evidence="2 3" id="KW-0808">Transferase</keyword>
<proteinExistence type="inferred from homology"/>
<sequence>MNKFDRLLMRFCNFFTPLGSVGDRARGRLYEKWILSYGENFKMAEQALIYSPEKLTVGDNVYVGFCSYLGNGPITLGDEVLIGNHVSITAANHLRNNGSYRFGGSELLPIEIGAGTWIAAHVCVTAGVSIGKGCLIAAGSVVTKSFGDNLLIAGSPASAIRKIKEEK</sequence>
<keyword evidence="4" id="KW-1185">Reference proteome</keyword>
<comment type="similarity">
    <text evidence="1">Belongs to the transferase hexapeptide repeat family.</text>
</comment>
<dbReference type="InterPro" id="IPR051159">
    <property type="entry name" value="Hexapeptide_acetyltransf"/>
</dbReference>
<evidence type="ECO:0000313" key="3">
    <source>
        <dbReference type="EMBL" id="SDZ75931.1"/>
    </source>
</evidence>
<accession>A0A1H3VMK0</accession>
<dbReference type="STRING" id="37625.SAMN05660420_00160"/>
<gene>
    <name evidence="3" type="ORF">SAMN05660420_00160</name>
</gene>
<evidence type="ECO:0000256" key="2">
    <source>
        <dbReference type="ARBA" id="ARBA00022679"/>
    </source>
</evidence>
<dbReference type="Pfam" id="PF14602">
    <property type="entry name" value="Hexapep_2"/>
    <property type="match status" value="1"/>
</dbReference>
<dbReference type="InterPro" id="IPR011004">
    <property type="entry name" value="Trimer_LpxA-like_sf"/>
</dbReference>
<dbReference type="EMBL" id="FNQN01000001">
    <property type="protein sequence ID" value="SDZ75931.1"/>
    <property type="molecule type" value="Genomic_DNA"/>
</dbReference>
<dbReference type="Pfam" id="PF00132">
    <property type="entry name" value="Hexapep"/>
    <property type="match status" value="1"/>
</dbReference>
<dbReference type="Gene3D" id="2.160.10.10">
    <property type="entry name" value="Hexapeptide repeat proteins"/>
    <property type="match status" value="1"/>
</dbReference>
<protein>
    <submittedName>
        <fullName evidence="3">Maltose O-acetyltransferase</fullName>
    </submittedName>
</protein>